<sequence length="414" mass="47683">MKFEIPIVNRKKCFLFHAKDYCSLMRPCFYICFILGVFPYKVTSTTLKFSKFGYIYSTLITSIYVIHVFIHLYQTDVSGTLRYDSIPGTLQANFYYILGTAVAIIAYYNTHKRMLFLQKLYIVASKLPSKTFIELSKFIHVKDIVGFLFLIGQLPNVKSISVNVTLGKLSGIYATLIVFTMDMLYMNCTCVIKDCFMRINENLKNLQFVLVTGEPHLLRRAYHEKNNPLLLMELKAIKKRHQQVSDILQQMNTIFGSQIIITSLMTFAEVTFSLYFYILRTVDQKEINLERQIWFAYFITSVAYYSIKLSLMAWACETAKNQAAEVGSRIHEVVINTTDKDIKNELQLFSLQVLHRDNTFTSKGLTMDATLLTTIVGSITTYLLILIQFLVSLNPCKSHNNTNNNNNNSNNYNA</sequence>
<dbReference type="RefSeq" id="XP_015177690.1">
    <property type="nucleotide sequence ID" value="XM_015322204.1"/>
</dbReference>
<dbReference type="GeneID" id="107067043"/>
<keyword evidence="9" id="KW-1185">Reference proteome</keyword>
<comment type="function">
    <text evidence="8">Gustatory receptor which mediates acceptance or avoidance behavior, depending on its substrates.</text>
</comment>
<feature type="transmembrane region" description="Helical" evidence="8">
    <location>
        <begin position="24"/>
        <end position="42"/>
    </location>
</feature>
<protein>
    <recommendedName>
        <fullName evidence="8">Gustatory receptor</fullName>
    </recommendedName>
</protein>
<feature type="transmembrane region" description="Helical" evidence="8">
    <location>
        <begin position="171"/>
        <end position="192"/>
    </location>
</feature>
<dbReference type="PANTHER" id="PTHR21143:SF133">
    <property type="entry name" value="GUSTATORY AND PHEROMONE RECEPTOR 32A-RELATED"/>
    <property type="match status" value="1"/>
</dbReference>
<accession>A0ABM1IBV3</accession>
<evidence type="ECO:0000256" key="1">
    <source>
        <dbReference type="ARBA" id="ARBA00004651"/>
    </source>
</evidence>
<comment type="similarity">
    <text evidence="8">Belongs to the insect chemoreceptor superfamily. Gustatory receptor (GR) family.</text>
</comment>
<evidence type="ECO:0000256" key="6">
    <source>
        <dbReference type="ARBA" id="ARBA00023170"/>
    </source>
</evidence>
<gene>
    <name evidence="10" type="primary">LOC107067043</name>
</gene>
<evidence type="ECO:0000256" key="2">
    <source>
        <dbReference type="ARBA" id="ARBA00022475"/>
    </source>
</evidence>
<feature type="transmembrane region" description="Helical" evidence="8">
    <location>
        <begin position="259"/>
        <end position="278"/>
    </location>
</feature>
<dbReference type="PANTHER" id="PTHR21143">
    <property type="entry name" value="INVERTEBRATE GUSTATORY RECEPTOR"/>
    <property type="match status" value="1"/>
</dbReference>
<keyword evidence="2 8" id="KW-1003">Cell membrane</keyword>
<feature type="transmembrane region" description="Helical" evidence="8">
    <location>
        <begin position="293"/>
        <end position="315"/>
    </location>
</feature>
<dbReference type="Proteomes" id="UP000694924">
    <property type="component" value="Unplaced"/>
</dbReference>
<evidence type="ECO:0000256" key="8">
    <source>
        <dbReference type="RuleBase" id="RU363108"/>
    </source>
</evidence>
<evidence type="ECO:0000313" key="9">
    <source>
        <dbReference type="Proteomes" id="UP000694924"/>
    </source>
</evidence>
<keyword evidence="4 8" id="KW-1133">Transmembrane helix</keyword>
<evidence type="ECO:0000256" key="5">
    <source>
        <dbReference type="ARBA" id="ARBA00023136"/>
    </source>
</evidence>
<comment type="subcellular location">
    <subcellularLocation>
        <location evidence="1 8">Cell membrane</location>
        <topology evidence="1 8">Multi-pass membrane protein</topology>
    </subcellularLocation>
</comment>
<reference evidence="10" key="1">
    <citation type="submission" date="2025-08" db="UniProtKB">
        <authorList>
            <consortium name="RefSeq"/>
        </authorList>
    </citation>
    <scope>IDENTIFICATION</scope>
    <source>
        <tissue evidence="10">Whole body</tissue>
    </source>
</reference>
<dbReference type="InterPro" id="IPR013604">
    <property type="entry name" value="7TM_chemorcpt"/>
</dbReference>
<feature type="transmembrane region" description="Helical" evidence="8">
    <location>
        <begin position="131"/>
        <end position="151"/>
    </location>
</feature>
<comment type="caution">
    <text evidence="8">Lacks conserved residue(s) required for the propagation of feature annotation.</text>
</comment>
<keyword evidence="5 8" id="KW-0472">Membrane</keyword>
<organism evidence="9 10">
    <name type="scientific">Polistes dominula</name>
    <name type="common">European paper wasp</name>
    <name type="synonym">Vespa dominula</name>
    <dbReference type="NCBI Taxonomy" id="743375"/>
    <lineage>
        <taxon>Eukaryota</taxon>
        <taxon>Metazoa</taxon>
        <taxon>Ecdysozoa</taxon>
        <taxon>Arthropoda</taxon>
        <taxon>Hexapoda</taxon>
        <taxon>Insecta</taxon>
        <taxon>Pterygota</taxon>
        <taxon>Neoptera</taxon>
        <taxon>Endopterygota</taxon>
        <taxon>Hymenoptera</taxon>
        <taxon>Apocrita</taxon>
        <taxon>Aculeata</taxon>
        <taxon>Vespoidea</taxon>
        <taxon>Vespidae</taxon>
        <taxon>Polistinae</taxon>
        <taxon>Polistini</taxon>
        <taxon>Polistes</taxon>
    </lineage>
</organism>
<keyword evidence="6 8" id="KW-0675">Receptor</keyword>
<name>A0ABM1IBV3_POLDO</name>
<evidence type="ECO:0000313" key="10">
    <source>
        <dbReference type="RefSeq" id="XP_015177690.1"/>
    </source>
</evidence>
<evidence type="ECO:0000256" key="3">
    <source>
        <dbReference type="ARBA" id="ARBA00022692"/>
    </source>
</evidence>
<feature type="transmembrane region" description="Helical" evidence="8">
    <location>
        <begin position="54"/>
        <end position="73"/>
    </location>
</feature>
<evidence type="ECO:0000256" key="4">
    <source>
        <dbReference type="ARBA" id="ARBA00022989"/>
    </source>
</evidence>
<evidence type="ECO:0000256" key="7">
    <source>
        <dbReference type="ARBA" id="ARBA00023224"/>
    </source>
</evidence>
<dbReference type="Pfam" id="PF08395">
    <property type="entry name" value="7tm_7"/>
    <property type="match status" value="1"/>
</dbReference>
<feature type="transmembrane region" description="Helical" evidence="8">
    <location>
        <begin position="93"/>
        <end position="110"/>
    </location>
</feature>
<keyword evidence="3 8" id="KW-0812">Transmembrane</keyword>
<feature type="transmembrane region" description="Helical" evidence="8">
    <location>
        <begin position="369"/>
        <end position="391"/>
    </location>
</feature>
<keyword evidence="7 8" id="KW-0807">Transducer</keyword>
<proteinExistence type="inferred from homology"/>